<evidence type="ECO:0000313" key="2">
    <source>
        <dbReference type="Proteomes" id="UP000604737"/>
    </source>
</evidence>
<evidence type="ECO:0000313" key="1">
    <source>
        <dbReference type="EMBL" id="GHD67426.1"/>
    </source>
</evidence>
<dbReference type="EMBL" id="BMYO01000009">
    <property type="protein sequence ID" value="GHD67426.1"/>
    <property type="molecule type" value="Genomic_DNA"/>
</dbReference>
<keyword evidence="2" id="KW-1185">Reference proteome</keyword>
<accession>A0ABQ3H4U7</accession>
<dbReference type="Proteomes" id="UP000604737">
    <property type="component" value="Unassembled WGS sequence"/>
</dbReference>
<comment type="caution">
    <text evidence="1">The sequence shown here is derived from an EMBL/GenBank/DDBJ whole genome shotgun (WGS) entry which is preliminary data.</text>
</comment>
<gene>
    <name evidence="1" type="ORF">GCM10007350_31090</name>
</gene>
<protein>
    <submittedName>
        <fullName evidence="1">Uncharacterized protein</fullName>
    </submittedName>
</protein>
<organism evidence="1 2">
    <name type="scientific">Jeongeupia chitinilytica</name>
    <dbReference type="NCBI Taxonomy" id="1041641"/>
    <lineage>
        <taxon>Bacteria</taxon>
        <taxon>Pseudomonadati</taxon>
        <taxon>Pseudomonadota</taxon>
        <taxon>Betaproteobacteria</taxon>
        <taxon>Neisseriales</taxon>
        <taxon>Chitinibacteraceae</taxon>
        <taxon>Jeongeupia</taxon>
    </lineage>
</organism>
<name>A0ABQ3H4U7_9NEIS</name>
<proteinExistence type="predicted"/>
<sequence length="89" mass="10245">MVVAIINVALQLCTWLDSYPSRNEFIKLQARALIGHVVKIYPGSFTPDLIAKRLALNYVLVDHDYYRAHKEKFITLLPGIEYEDILPTK</sequence>
<reference evidence="2" key="1">
    <citation type="journal article" date="2019" name="Int. J. Syst. Evol. Microbiol.">
        <title>The Global Catalogue of Microorganisms (GCM) 10K type strain sequencing project: providing services to taxonomists for standard genome sequencing and annotation.</title>
        <authorList>
            <consortium name="The Broad Institute Genomics Platform"/>
            <consortium name="The Broad Institute Genome Sequencing Center for Infectious Disease"/>
            <person name="Wu L."/>
            <person name="Ma J."/>
        </authorList>
    </citation>
    <scope>NUCLEOTIDE SEQUENCE [LARGE SCALE GENOMIC DNA]</scope>
    <source>
        <strain evidence="2">KCTC 23701</strain>
    </source>
</reference>